<reference evidence="2 3" key="1">
    <citation type="submission" date="2017-03" db="EMBL/GenBank/DDBJ databases">
        <title>Lifting the veil on microbial sulfur biogeochemistry in mining wastewaters.</title>
        <authorList>
            <person name="Kantor R.S."/>
            <person name="Colenbrander Nelson T."/>
            <person name="Marshall S."/>
            <person name="Bennett D."/>
            <person name="Apte S."/>
            <person name="Camacho D."/>
            <person name="Thomas B.C."/>
            <person name="Warren L.A."/>
            <person name="Banfield J.F."/>
        </authorList>
    </citation>
    <scope>NUCLEOTIDE SEQUENCE [LARGE SCALE GENOMIC DNA]</scope>
    <source>
        <strain evidence="2">32-69-9</strain>
    </source>
</reference>
<dbReference type="AlphaFoldDB" id="A0A258FQT3"/>
<proteinExistence type="predicted"/>
<sequence length="116" mass="12819">MDRTEYGQGAAQRLYDAEQKLDLALAALNDLSSFLTTGRIDHQITAVVGQEALTAITQAQGPVVKARARLLKAHHAMKADARRLRIEWRMSGPFEPKPDEDQPVPRPTGRFLEAVG</sequence>
<accession>A0A258FQT3</accession>
<evidence type="ECO:0000256" key="1">
    <source>
        <dbReference type="SAM" id="MobiDB-lite"/>
    </source>
</evidence>
<feature type="region of interest" description="Disordered" evidence="1">
    <location>
        <begin position="92"/>
        <end position="116"/>
    </location>
</feature>
<gene>
    <name evidence="2" type="ORF">B7Z01_05180</name>
</gene>
<name>A0A258FQT3_9CAUL</name>
<dbReference type="Proteomes" id="UP000215595">
    <property type="component" value="Unassembled WGS sequence"/>
</dbReference>
<comment type="caution">
    <text evidence="2">The sequence shown here is derived from an EMBL/GenBank/DDBJ whole genome shotgun (WGS) entry which is preliminary data.</text>
</comment>
<evidence type="ECO:0000313" key="3">
    <source>
        <dbReference type="Proteomes" id="UP000215595"/>
    </source>
</evidence>
<organism evidence="2 3">
    <name type="scientific">Brevundimonas subvibrioides</name>
    <dbReference type="NCBI Taxonomy" id="74313"/>
    <lineage>
        <taxon>Bacteria</taxon>
        <taxon>Pseudomonadati</taxon>
        <taxon>Pseudomonadota</taxon>
        <taxon>Alphaproteobacteria</taxon>
        <taxon>Caulobacterales</taxon>
        <taxon>Caulobacteraceae</taxon>
        <taxon>Brevundimonas</taxon>
    </lineage>
</organism>
<evidence type="ECO:0000313" key="2">
    <source>
        <dbReference type="EMBL" id="OYX34557.1"/>
    </source>
</evidence>
<protein>
    <submittedName>
        <fullName evidence="2">Uncharacterized protein</fullName>
    </submittedName>
</protein>
<dbReference type="EMBL" id="NCEB01000008">
    <property type="protein sequence ID" value="OYX34557.1"/>
    <property type="molecule type" value="Genomic_DNA"/>
</dbReference>